<organism evidence="10 11">
    <name type="scientific">Racocetra fulgida</name>
    <dbReference type="NCBI Taxonomy" id="60492"/>
    <lineage>
        <taxon>Eukaryota</taxon>
        <taxon>Fungi</taxon>
        <taxon>Fungi incertae sedis</taxon>
        <taxon>Mucoromycota</taxon>
        <taxon>Glomeromycotina</taxon>
        <taxon>Glomeromycetes</taxon>
        <taxon>Diversisporales</taxon>
        <taxon>Gigasporaceae</taxon>
        <taxon>Racocetra</taxon>
    </lineage>
</organism>
<gene>
    <name evidence="10" type="ORF">RFULGI_LOCUS10250</name>
</gene>
<evidence type="ECO:0000313" key="10">
    <source>
        <dbReference type="EMBL" id="CAG8697051.1"/>
    </source>
</evidence>
<keyword evidence="4" id="KW-0396">Initiation factor</keyword>
<protein>
    <submittedName>
        <fullName evidence="10">2400_t:CDS:1</fullName>
    </submittedName>
</protein>
<evidence type="ECO:0000256" key="8">
    <source>
        <dbReference type="SAM" id="MobiDB-lite"/>
    </source>
</evidence>
<dbReference type="Pfam" id="PF02854">
    <property type="entry name" value="MIF4G"/>
    <property type="match status" value="1"/>
</dbReference>
<keyword evidence="3" id="KW-0963">Cytoplasm</keyword>
<comment type="subcellular location">
    <subcellularLocation>
        <location evidence="1">Cytoplasm</location>
    </subcellularLocation>
</comment>
<feature type="non-terminal residue" evidence="10">
    <location>
        <position position="613"/>
    </location>
</feature>
<dbReference type="SMART" id="SM00543">
    <property type="entry name" value="MIF4G"/>
    <property type="match status" value="1"/>
</dbReference>
<dbReference type="Pfam" id="PF12152">
    <property type="entry name" value="eIF_4G1"/>
    <property type="match status" value="3"/>
</dbReference>
<evidence type="ECO:0000256" key="2">
    <source>
        <dbReference type="ARBA" id="ARBA00005775"/>
    </source>
</evidence>
<dbReference type="AlphaFoldDB" id="A0A9N9EYY8"/>
<keyword evidence="11" id="KW-1185">Reference proteome</keyword>
<dbReference type="InterPro" id="IPR036211">
    <property type="entry name" value="eIF4G_eIF4E-bd_sf"/>
</dbReference>
<evidence type="ECO:0000256" key="7">
    <source>
        <dbReference type="ARBA" id="ARBA00022917"/>
    </source>
</evidence>
<evidence type="ECO:0000256" key="4">
    <source>
        <dbReference type="ARBA" id="ARBA00022540"/>
    </source>
</evidence>
<feature type="non-terminal residue" evidence="10">
    <location>
        <position position="1"/>
    </location>
</feature>
<dbReference type="InterPro" id="IPR003890">
    <property type="entry name" value="MIF4G-like_typ-3"/>
</dbReference>
<evidence type="ECO:0000313" key="11">
    <source>
        <dbReference type="Proteomes" id="UP000789396"/>
    </source>
</evidence>
<comment type="caution">
    <text evidence="10">The sequence shown here is derived from an EMBL/GenBank/DDBJ whole genome shotgun (WGS) entry which is preliminary data.</text>
</comment>
<dbReference type="PANTHER" id="PTHR23253:SF9">
    <property type="entry name" value="EUKARYOTIC TRANSLATION INITIATION FACTOR 4 GAMMA 2"/>
    <property type="match status" value="1"/>
</dbReference>
<feature type="region of interest" description="Disordered" evidence="8">
    <location>
        <begin position="313"/>
        <end position="339"/>
    </location>
</feature>
<dbReference type="SUPFAM" id="SSF101489">
    <property type="entry name" value="Eukaryotic initiation factor 4f subunit eIF4g, eIF4e-binding domain"/>
    <property type="match status" value="3"/>
</dbReference>
<dbReference type="Proteomes" id="UP000789396">
    <property type="component" value="Unassembled WGS sequence"/>
</dbReference>
<reference evidence="10" key="1">
    <citation type="submission" date="2021-06" db="EMBL/GenBank/DDBJ databases">
        <authorList>
            <person name="Kallberg Y."/>
            <person name="Tangrot J."/>
            <person name="Rosling A."/>
        </authorList>
    </citation>
    <scope>NUCLEOTIDE SEQUENCE</scope>
    <source>
        <strain evidence="10">IN212</strain>
    </source>
</reference>
<dbReference type="SUPFAM" id="SSF48371">
    <property type="entry name" value="ARM repeat"/>
    <property type="match status" value="1"/>
</dbReference>
<dbReference type="Gene3D" id="1.25.40.180">
    <property type="match status" value="1"/>
</dbReference>
<evidence type="ECO:0000256" key="5">
    <source>
        <dbReference type="ARBA" id="ARBA00022553"/>
    </source>
</evidence>
<dbReference type="GO" id="GO:0010494">
    <property type="term" value="C:cytoplasmic stress granule"/>
    <property type="evidence" value="ECO:0007669"/>
    <property type="project" value="UniProtKB-ARBA"/>
</dbReference>
<dbReference type="GO" id="GO:0003743">
    <property type="term" value="F:translation initiation factor activity"/>
    <property type="evidence" value="ECO:0007669"/>
    <property type="project" value="UniProtKB-KW"/>
</dbReference>
<evidence type="ECO:0000256" key="6">
    <source>
        <dbReference type="ARBA" id="ARBA00022884"/>
    </source>
</evidence>
<keyword evidence="6" id="KW-0694">RNA-binding</keyword>
<dbReference type="FunFam" id="1.25.40.180:FF:000020">
    <property type="entry name" value="Eukaryotic translation initiation factor subunit"/>
    <property type="match status" value="1"/>
</dbReference>
<dbReference type="Gene3D" id="1.20.970.30">
    <property type="entry name" value="eIF4G, eIF4E-binding domain"/>
    <property type="match status" value="3"/>
</dbReference>
<dbReference type="OrthoDB" id="514777at2759"/>
<keyword evidence="5" id="KW-0597">Phosphoprotein</keyword>
<keyword evidence="7" id="KW-0648">Protein biosynthesis</keyword>
<dbReference type="InterPro" id="IPR022745">
    <property type="entry name" value="eIF4G1_eIF4E-bd"/>
</dbReference>
<dbReference type="GO" id="GO:0003729">
    <property type="term" value="F:mRNA binding"/>
    <property type="evidence" value="ECO:0007669"/>
    <property type="project" value="TreeGrafter"/>
</dbReference>
<evidence type="ECO:0000256" key="1">
    <source>
        <dbReference type="ARBA" id="ARBA00004496"/>
    </source>
</evidence>
<accession>A0A9N9EYY8</accession>
<evidence type="ECO:0000256" key="3">
    <source>
        <dbReference type="ARBA" id="ARBA00022490"/>
    </source>
</evidence>
<dbReference type="GO" id="GO:0016281">
    <property type="term" value="C:eukaryotic translation initiation factor 4F complex"/>
    <property type="evidence" value="ECO:0007669"/>
    <property type="project" value="TreeGrafter"/>
</dbReference>
<feature type="domain" description="MIF4G" evidence="9">
    <location>
        <begin position="406"/>
        <end position="613"/>
    </location>
</feature>
<comment type="similarity">
    <text evidence="2">Belongs to the eukaryotic initiation factor 4G family.</text>
</comment>
<proteinExistence type="inferred from homology"/>
<sequence length="613" mass="70911">LYLNLVQPRPLGSRTTSALSNARMIDDLSSVQYPPNIRAPNPNLNINSLPGKYRYDRTFLMQFMNICKERPENLSEFDAMIGMDMTKDDKKKSKTSRKHDRTITTSTLSKAHIINDLSSVNLSSVNVYKERPENLFEFDAMSDMSYLRHDRTITTSALNNARIINDLNSVQDPPNVKAPNPNLNINSLPGNDRTFLIQFMNTCKERPENLSEFDTMISMDAIKDKNERSNMSHFRHDRTVPTSALSNARMIDDLNSVQYPPHIKAPNPNLNINSLPGKYKYDRTFLMQFMNICKERPENLSESDAIIGMDVTKDDKKKSRMNRRRREKDEYQLSQTEGQEKITSFEPIEDPGVANPIPRTSNEFIQIEVVKSKKSRHKREKDRYQISQDKTTFRASDEFMPIEVVQRKVKALLNKLALANFDSISDQIIDYANKSRFERDGRIIKEIIQLIFEKFVDGPAFIQTYARLCRKMMERVDIEIVDENVKNSEGKFIQGATLFRKYLLNRCQEDFEKGRKLNLPIPSNEKGEADIMSDEYYIAKAKRRGLGLILFIGELFKLNMLTERIIHQSIKKFLTVHGVPEKEEMEGLCKLMTTVGQQLDHAKAKIHMDAYFL</sequence>
<name>A0A9N9EYY8_9GLOM</name>
<evidence type="ECO:0000259" key="9">
    <source>
        <dbReference type="SMART" id="SM00543"/>
    </source>
</evidence>
<dbReference type="PANTHER" id="PTHR23253">
    <property type="entry name" value="EUKARYOTIC TRANSLATION INITIATION FACTOR 4 GAMMA"/>
    <property type="match status" value="1"/>
</dbReference>
<dbReference type="EMBL" id="CAJVPZ010019894">
    <property type="protein sequence ID" value="CAG8697051.1"/>
    <property type="molecule type" value="Genomic_DNA"/>
</dbReference>
<dbReference type="InterPro" id="IPR016024">
    <property type="entry name" value="ARM-type_fold"/>
</dbReference>